<sequence length="94" mass="10458">MGSPTLDYTQLPPARVPDRMKKQGEKERPLNQNARGSPEVGLTSCLLSTVATARPWEPHLVSYCLAAPYNALRNGTGKNNSAEFHMQRKFTEKT</sequence>
<feature type="compositionally biased region" description="Basic and acidic residues" evidence="1">
    <location>
        <begin position="16"/>
        <end position="29"/>
    </location>
</feature>
<accession>A0ABQ9HWG1</accession>
<protein>
    <submittedName>
        <fullName evidence="2">Uncharacterized protein</fullName>
    </submittedName>
</protein>
<evidence type="ECO:0000313" key="2">
    <source>
        <dbReference type="EMBL" id="KAJ8888607.1"/>
    </source>
</evidence>
<dbReference type="EMBL" id="JARBHB010000003">
    <property type="protein sequence ID" value="KAJ8888607.1"/>
    <property type="molecule type" value="Genomic_DNA"/>
</dbReference>
<proteinExistence type="predicted"/>
<reference evidence="2 3" key="1">
    <citation type="submission" date="2023-02" db="EMBL/GenBank/DDBJ databases">
        <title>LHISI_Scaffold_Assembly.</title>
        <authorList>
            <person name="Stuart O.P."/>
            <person name="Cleave R."/>
            <person name="Magrath M.J.L."/>
            <person name="Mikheyev A.S."/>
        </authorList>
    </citation>
    <scope>NUCLEOTIDE SEQUENCE [LARGE SCALE GENOMIC DNA]</scope>
    <source>
        <strain evidence="2">Daus_M_001</strain>
        <tissue evidence="2">Leg muscle</tissue>
    </source>
</reference>
<feature type="region of interest" description="Disordered" evidence="1">
    <location>
        <begin position="1"/>
        <end position="39"/>
    </location>
</feature>
<evidence type="ECO:0000313" key="3">
    <source>
        <dbReference type="Proteomes" id="UP001159363"/>
    </source>
</evidence>
<gene>
    <name evidence="2" type="ORF">PR048_008099</name>
</gene>
<evidence type="ECO:0000256" key="1">
    <source>
        <dbReference type="SAM" id="MobiDB-lite"/>
    </source>
</evidence>
<dbReference type="Proteomes" id="UP001159363">
    <property type="component" value="Chromosome 3"/>
</dbReference>
<keyword evidence="3" id="KW-1185">Reference proteome</keyword>
<organism evidence="2 3">
    <name type="scientific">Dryococelus australis</name>
    <dbReference type="NCBI Taxonomy" id="614101"/>
    <lineage>
        <taxon>Eukaryota</taxon>
        <taxon>Metazoa</taxon>
        <taxon>Ecdysozoa</taxon>
        <taxon>Arthropoda</taxon>
        <taxon>Hexapoda</taxon>
        <taxon>Insecta</taxon>
        <taxon>Pterygota</taxon>
        <taxon>Neoptera</taxon>
        <taxon>Polyneoptera</taxon>
        <taxon>Phasmatodea</taxon>
        <taxon>Verophasmatodea</taxon>
        <taxon>Anareolatae</taxon>
        <taxon>Phasmatidae</taxon>
        <taxon>Eurycanthinae</taxon>
        <taxon>Dryococelus</taxon>
    </lineage>
</organism>
<comment type="caution">
    <text evidence="2">The sequence shown here is derived from an EMBL/GenBank/DDBJ whole genome shotgun (WGS) entry which is preliminary data.</text>
</comment>
<name>A0ABQ9HWG1_9NEOP</name>